<reference evidence="2 3" key="1">
    <citation type="submission" date="2023-08" db="EMBL/GenBank/DDBJ databases">
        <title>Black Yeasts Isolated from many extreme environments.</title>
        <authorList>
            <person name="Coleine C."/>
            <person name="Stajich J.E."/>
            <person name="Selbmann L."/>
        </authorList>
    </citation>
    <scope>NUCLEOTIDE SEQUENCE [LARGE SCALE GENOMIC DNA]</scope>
    <source>
        <strain evidence="2 3">CCFEE 5386</strain>
    </source>
</reference>
<accession>A0ABR0LDP4</accession>
<comment type="caution">
    <text evidence="2">The sequence shown here is derived from an EMBL/GenBank/DDBJ whole genome shotgun (WGS) entry which is preliminary data.</text>
</comment>
<feature type="compositionally biased region" description="Polar residues" evidence="1">
    <location>
        <begin position="1"/>
        <end position="34"/>
    </location>
</feature>
<dbReference type="EMBL" id="JAVRRR010000046">
    <property type="protein sequence ID" value="KAK5147287.1"/>
    <property type="molecule type" value="Genomic_DNA"/>
</dbReference>
<name>A0ABR0LDP4_9PEZI</name>
<proteinExistence type="predicted"/>
<evidence type="ECO:0000256" key="1">
    <source>
        <dbReference type="SAM" id="MobiDB-lite"/>
    </source>
</evidence>
<gene>
    <name evidence="2" type="ORF">LTR32_001258</name>
</gene>
<organism evidence="2 3">
    <name type="scientific">Rachicladosporium monterosium</name>
    <dbReference type="NCBI Taxonomy" id="1507873"/>
    <lineage>
        <taxon>Eukaryota</taxon>
        <taxon>Fungi</taxon>
        <taxon>Dikarya</taxon>
        <taxon>Ascomycota</taxon>
        <taxon>Pezizomycotina</taxon>
        <taxon>Dothideomycetes</taxon>
        <taxon>Dothideomycetidae</taxon>
        <taxon>Cladosporiales</taxon>
        <taxon>Cladosporiaceae</taxon>
        <taxon>Rachicladosporium</taxon>
    </lineage>
</organism>
<evidence type="ECO:0000313" key="3">
    <source>
        <dbReference type="Proteomes" id="UP001308179"/>
    </source>
</evidence>
<sequence length="418" mass="47818">MASSCTLGSQKSLQTPPPAYNTTGLHSAGHSQQRCSRRPGQPPDCASTSEALTIYGISALRGGDFGYSAQGIKDQYNAPSCLHVGKTTLRTVMDRLGRPTGSLYDHRARSTDEQLGGKSTLRCVDDAYFRSIDLSPTKGHQIRQLLEISRTPDVRDRGTIELHLSILREALFEVRRDCSRFKRHVEKFRHYWISQPIKQIIDEYGNDLSTFLMTWLESLAAHATESHGLRNFSSALDRVFECRDCCEIEMEDQDYSNILLALLRSYIHRTFLRRRHYPRRCSAERYAVALFTGYAENIERLARPRHPNLSEASILHSFAYASTRLDPIERAIFFYASLFPAFEMRWDTRAHRRLIEAYYAGFPQRSGASLALAFITMKHATLLGLQHLHIGTCMLARMHDWEAWDLAWTEVLHLISDE</sequence>
<keyword evidence="3" id="KW-1185">Reference proteome</keyword>
<dbReference type="Proteomes" id="UP001308179">
    <property type="component" value="Unassembled WGS sequence"/>
</dbReference>
<evidence type="ECO:0008006" key="4">
    <source>
        <dbReference type="Google" id="ProtNLM"/>
    </source>
</evidence>
<evidence type="ECO:0000313" key="2">
    <source>
        <dbReference type="EMBL" id="KAK5147287.1"/>
    </source>
</evidence>
<feature type="region of interest" description="Disordered" evidence="1">
    <location>
        <begin position="1"/>
        <end position="47"/>
    </location>
</feature>
<protein>
    <recommendedName>
        <fullName evidence="4">Transcription factor domain-containing protein</fullName>
    </recommendedName>
</protein>